<dbReference type="OrthoDB" id="9789605at2"/>
<accession>A0A176TDC2</accession>
<evidence type="ECO:0000259" key="1">
    <source>
        <dbReference type="PROSITE" id="PS51186"/>
    </source>
</evidence>
<reference evidence="2 3" key="1">
    <citation type="submission" date="2016-02" db="EMBL/GenBank/DDBJ databases">
        <title>Draft genome sequence of Polaribacter atrinae KACC17473.</title>
        <authorList>
            <person name="Shin S.-K."/>
            <person name="Yi H."/>
        </authorList>
    </citation>
    <scope>NUCLEOTIDE SEQUENCE [LARGE SCALE GENOMIC DNA]</scope>
    <source>
        <strain evidence="2 3">KACC 17473</strain>
    </source>
</reference>
<evidence type="ECO:0000313" key="3">
    <source>
        <dbReference type="Proteomes" id="UP000076923"/>
    </source>
</evidence>
<proteinExistence type="predicted"/>
<sequence length="150" mass="16896">MIVPADFLEAEQLTHIALKSKAFWGYSSDLIEGWRADLTVTSKTIQTCNVYKFMVDDVAVGFYVLNNPKEEIVKLEMLFVLPKFIRKGIGKKLLIHALEKATVSNAKTIELVADPNAIPFYKSQGFVEKEQIGSAILGRFLSLMQKDLKQ</sequence>
<dbReference type="STRING" id="1333662.LPB303_06185"/>
<dbReference type="GO" id="GO:0016747">
    <property type="term" value="F:acyltransferase activity, transferring groups other than amino-acyl groups"/>
    <property type="evidence" value="ECO:0007669"/>
    <property type="project" value="InterPro"/>
</dbReference>
<dbReference type="InterPro" id="IPR000182">
    <property type="entry name" value="GNAT_dom"/>
</dbReference>
<gene>
    <name evidence="2" type="ORF">LPB303_06185</name>
</gene>
<protein>
    <recommendedName>
        <fullName evidence="1">N-acetyltransferase domain-containing protein</fullName>
    </recommendedName>
</protein>
<dbReference type="EMBL" id="LVWE01000010">
    <property type="protein sequence ID" value="OAD45872.1"/>
    <property type="molecule type" value="Genomic_DNA"/>
</dbReference>
<organism evidence="2 3">
    <name type="scientific">Polaribacter atrinae</name>
    <dbReference type="NCBI Taxonomy" id="1333662"/>
    <lineage>
        <taxon>Bacteria</taxon>
        <taxon>Pseudomonadati</taxon>
        <taxon>Bacteroidota</taxon>
        <taxon>Flavobacteriia</taxon>
        <taxon>Flavobacteriales</taxon>
        <taxon>Flavobacteriaceae</taxon>
    </lineage>
</organism>
<dbReference type="SUPFAM" id="SSF55729">
    <property type="entry name" value="Acyl-CoA N-acyltransferases (Nat)"/>
    <property type="match status" value="1"/>
</dbReference>
<feature type="domain" description="N-acetyltransferase" evidence="1">
    <location>
        <begin position="1"/>
        <end position="149"/>
    </location>
</feature>
<comment type="caution">
    <text evidence="2">The sequence shown here is derived from an EMBL/GenBank/DDBJ whole genome shotgun (WGS) entry which is preliminary data.</text>
</comment>
<dbReference type="Proteomes" id="UP000076923">
    <property type="component" value="Unassembled WGS sequence"/>
</dbReference>
<dbReference type="RefSeq" id="WP_068448871.1">
    <property type="nucleotide sequence ID" value="NZ_CP150660.1"/>
</dbReference>
<dbReference type="CDD" id="cd04301">
    <property type="entry name" value="NAT_SF"/>
    <property type="match status" value="1"/>
</dbReference>
<evidence type="ECO:0000313" key="2">
    <source>
        <dbReference type="EMBL" id="OAD45872.1"/>
    </source>
</evidence>
<dbReference type="InterPro" id="IPR016181">
    <property type="entry name" value="Acyl_CoA_acyltransferase"/>
</dbReference>
<keyword evidence="3" id="KW-1185">Reference proteome</keyword>
<name>A0A176TDC2_9FLAO</name>
<dbReference type="AlphaFoldDB" id="A0A176TDC2"/>
<dbReference type="PROSITE" id="PS51186">
    <property type="entry name" value="GNAT"/>
    <property type="match status" value="1"/>
</dbReference>
<dbReference type="Pfam" id="PF13673">
    <property type="entry name" value="Acetyltransf_10"/>
    <property type="match status" value="1"/>
</dbReference>
<dbReference type="Gene3D" id="3.40.630.30">
    <property type="match status" value="1"/>
</dbReference>